<dbReference type="RefSeq" id="WP_218912315.1">
    <property type="nucleotide sequence ID" value="NZ_JACCCO010000002.1"/>
</dbReference>
<reference evidence="2 3" key="1">
    <citation type="submission" date="2020-07" db="EMBL/GenBank/DDBJ databases">
        <title>Sequencing the genomes of 1000 actinobacteria strains.</title>
        <authorList>
            <person name="Klenk H.-P."/>
        </authorList>
    </citation>
    <scope>NUCLEOTIDE SEQUENCE [LARGE SCALE GENOMIC DNA]</scope>
    <source>
        <strain evidence="2 3">DSM 45763</strain>
    </source>
</reference>
<dbReference type="Proteomes" id="UP000576393">
    <property type="component" value="Unassembled WGS sequence"/>
</dbReference>
<evidence type="ECO:0000313" key="3">
    <source>
        <dbReference type="Proteomes" id="UP000576393"/>
    </source>
</evidence>
<sequence length="65" mass="7312">MTRTVNRPLSEGKPPSEVIAADRPPEPDRPTMTEEELVAHREAENRWRASSAARTAACDERKALR</sequence>
<feature type="compositionally biased region" description="Basic and acidic residues" evidence="1">
    <location>
        <begin position="23"/>
        <end position="47"/>
    </location>
</feature>
<evidence type="ECO:0000256" key="1">
    <source>
        <dbReference type="SAM" id="MobiDB-lite"/>
    </source>
</evidence>
<feature type="region of interest" description="Disordered" evidence="1">
    <location>
        <begin position="1"/>
        <end position="65"/>
    </location>
</feature>
<comment type="caution">
    <text evidence="2">The sequence shown here is derived from an EMBL/GenBank/DDBJ whole genome shotgun (WGS) entry which is preliminary data.</text>
</comment>
<organism evidence="2 3">
    <name type="scientific">Streptosporangium sandarakinum</name>
    <dbReference type="NCBI Taxonomy" id="1260955"/>
    <lineage>
        <taxon>Bacteria</taxon>
        <taxon>Bacillati</taxon>
        <taxon>Actinomycetota</taxon>
        <taxon>Actinomycetes</taxon>
        <taxon>Streptosporangiales</taxon>
        <taxon>Streptosporangiaceae</taxon>
        <taxon>Streptosporangium</taxon>
    </lineage>
</organism>
<gene>
    <name evidence="2" type="ORF">HDA43_003812</name>
</gene>
<evidence type="ECO:0000313" key="2">
    <source>
        <dbReference type="EMBL" id="NYF41611.1"/>
    </source>
</evidence>
<accession>A0A852V5L5</accession>
<dbReference type="AlphaFoldDB" id="A0A852V5L5"/>
<keyword evidence="3" id="KW-1185">Reference proteome</keyword>
<dbReference type="EMBL" id="JACCCO010000002">
    <property type="protein sequence ID" value="NYF41611.1"/>
    <property type="molecule type" value="Genomic_DNA"/>
</dbReference>
<protein>
    <submittedName>
        <fullName evidence="2">Uncharacterized protein</fullName>
    </submittedName>
</protein>
<name>A0A852V5L5_9ACTN</name>
<proteinExistence type="predicted"/>